<feature type="transmembrane region" description="Helical" evidence="2">
    <location>
        <begin position="51"/>
        <end position="73"/>
    </location>
</feature>
<evidence type="ECO:0000313" key="3">
    <source>
        <dbReference type="EMBL" id="EJK60634.1"/>
    </source>
</evidence>
<dbReference type="AlphaFoldDB" id="K0S6W7"/>
<evidence type="ECO:0000256" key="2">
    <source>
        <dbReference type="SAM" id="Phobius"/>
    </source>
</evidence>
<evidence type="ECO:0000256" key="1">
    <source>
        <dbReference type="SAM" id="MobiDB-lite"/>
    </source>
</evidence>
<keyword evidence="2" id="KW-0472">Membrane</keyword>
<comment type="caution">
    <text evidence="3">The sequence shown here is derived from an EMBL/GenBank/DDBJ whole genome shotgun (WGS) entry which is preliminary data.</text>
</comment>
<proteinExistence type="predicted"/>
<gene>
    <name evidence="3" type="ORF">THAOC_18973</name>
</gene>
<keyword evidence="4" id="KW-1185">Reference proteome</keyword>
<protein>
    <submittedName>
        <fullName evidence="3">Uncharacterized protein</fullName>
    </submittedName>
</protein>
<dbReference type="Proteomes" id="UP000266841">
    <property type="component" value="Unassembled WGS sequence"/>
</dbReference>
<keyword evidence="2" id="KW-1133">Transmembrane helix</keyword>
<keyword evidence="2" id="KW-0812">Transmembrane</keyword>
<feature type="region of interest" description="Disordered" evidence="1">
    <location>
        <begin position="1"/>
        <end position="51"/>
    </location>
</feature>
<sequence length="240" mass="24990">MAGPSDDGTMTEGGGRTRMRRTPRTTPRGDPSGPDGAGGSRPGTGRRRRTASGAACGPLLLPSVVALLLSLLLPAARAGLSFGGVTSTNECYDALVSARDPTLGRLDRDAYVTFVNELSGDAFTAFRYDEEGGWGMYPATEFGQLPPAVRGEFYRHACGGAFVICDSAYLYADGADTGRDPSPDAQQEVYLYQVCLGVEGAIEEARPEPAVPATTGRPSAEPTARPTAAATERPTASPVA</sequence>
<evidence type="ECO:0000313" key="4">
    <source>
        <dbReference type="Proteomes" id="UP000266841"/>
    </source>
</evidence>
<feature type="non-terminal residue" evidence="3">
    <location>
        <position position="240"/>
    </location>
</feature>
<feature type="region of interest" description="Disordered" evidence="1">
    <location>
        <begin position="203"/>
        <end position="240"/>
    </location>
</feature>
<organism evidence="3 4">
    <name type="scientific">Thalassiosira oceanica</name>
    <name type="common">Marine diatom</name>
    <dbReference type="NCBI Taxonomy" id="159749"/>
    <lineage>
        <taxon>Eukaryota</taxon>
        <taxon>Sar</taxon>
        <taxon>Stramenopiles</taxon>
        <taxon>Ochrophyta</taxon>
        <taxon>Bacillariophyta</taxon>
        <taxon>Coscinodiscophyceae</taxon>
        <taxon>Thalassiosirophycidae</taxon>
        <taxon>Thalassiosirales</taxon>
        <taxon>Thalassiosiraceae</taxon>
        <taxon>Thalassiosira</taxon>
    </lineage>
</organism>
<reference evidence="3 4" key="1">
    <citation type="journal article" date="2012" name="Genome Biol.">
        <title>Genome and low-iron response of an oceanic diatom adapted to chronic iron limitation.</title>
        <authorList>
            <person name="Lommer M."/>
            <person name="Specht M."/>
            <person name="Roy A.S."/>
            <person name="Kraemer L."/>
            <person name="Andreson R."/>
            <person name="Gutowska M.A."/>
            <person name="Wolf J."/>
            <person name="Bergner S.V."/>
            <person name="Schilhabel M.B."/>
            <person name="Klostermeier U.C."/>
            <person name="Beiko R.G."/>
            <person name="Rosenstiel P."/>
            <person name="Hippler M."/>
            <person name="Laroche J."/>
        </authorList>
    </citation>
    <scope>NUCLEOTIDE SEQUENCE [LARGE SCALE GENOMIC DNA]</scope>
    <source>
        <strain evidence="3 4">CCMP1005</strain>
    </source>
</reference>
<dbReference type="EMBL" id="AGNL01020832">
    <property type="protein sequence ID" value="EJK60634.1"/>
    <property type="molecule type" value="Genomic_DNA"/>
</dbReference>
<accession>K0S6W7</accession>
<feature type="compositionally biased region" description="Low complexity" evidence="1">
    <location>
        <begin position="218"/>
        <end position="240"/>
    </location>
</feature>
<feature type="compositionally biased region" description="Low complexity" evidence="1">
    <location>
        <begin position="24"/>
        <end position="34"/>
    </location>
</feature>
<name>K0S6W7_THAOC</name>